<gene>
    <name evidence="2" type="ORF">EGYM00163_LOCUS38537</name>
</gene>
<feature type="region of interest" description="Disordered" evidence="1">
    <location>
        <begin position="122"/>
        <end position="152"/>
    </location>
</feature>
<proteinExistence type="predicted"/>
<sequence length="152" mass="16569">MVKAVNGGEGDQTRASMEGICQPTWPTGAHVTGELTVQEEEIQSVWPPLAEAGLPFDVSKLQCYVTTCNFCKAISWHSMPTPHAHRADVLGLTCKGPAMHWVGGAMLQELSIAVHHLVEAQQPGPQKRAPSQMIRSQSHSAPPLQRNGRCRR</sequence>
<evidence type="ECO:0000256" key="1">
    <source>
        <dbReference type="SAM" id="MobiDB-lite"/>
    </source>
</evidence>
<organism evidence="2">
    <name type="scientific">Eutreptiella gymnastica</name>
    <dbReference type="NCBI Taxonomy" id="73025"/>
    <lineage>
        <taxon>Eukaryota</taxon>
        <taxon>Discoba</taxon>
        <taxon>Euglenozoa</taxon>
        <taxon>Euglenida</taxon>
        <taxon>Spirocuta</taxon>
        <taxon>Euglenophyceae</taxon>
        <taxon>Eutreptiales</taxon>
        <taxon>Eutreptiaceae</taxon>
        <taxon>Eutreptiella</taxon>
    </lineage>
</organism>
<accession>A0A7S4G6W9</accession>
<dbReference type="AlphaFoldDB" id="A0A7S4G6W9"/>
<protein>
    <submittedName>
        <fullName evidence="2">Uncharacterized protein</fullName>
    </submittedName>
</protein>
<dbReference type="EMBL" id="HBJA01111709">
    <property type="protein sequence ID" value="CAE0827276.1"/>
    <property type="molecule type" value="Transcribed_RNA"/>
</dbReference>
<reference evidence="2" key="1">
    <citation type="submission" date="2021-01" db="EMBL/GenBank/DDBJ databases">
        <authorList>
            <person name="Corre E."/>
            <person name="Pelletier E."/>
            <person name="Niang G."/>
            <person name="Scheremetjew M."/>
            <person name="Finn R."/>
            <person name="Kale V."/>
            <person name="Holt S."/>
            <person name="Cochrane G."/>
            <person name="Meng A."/>
            <person name="Brown T."/>
            <person name="Cohen L."/>
        </authorList>
    </citation>
    <scope>NUCLEOTIDE SEQUENCE</scope>
    <source>
        <strain evidence="2">CCMP1594</strain>
    </source>
</reference>
<name>A0A7S4G6W9_9EUGL</name>
<evidence type="ECO:0000313" key="2">
    <source>
        <dbReference type="EMBL" id="CAE0827276.1"/>
    </source>
</evidence>